<dbReference type="InterPro" id="IPR037914">
    <property type="entry name" value="SpoVT-AbrB_sf"/>
</dbReference>
<comment type="subunit">
    <text evidence="7">Forms oligomers.</text>
</comment>
<evidence type="ECO:0000256" key="5">
    <source>
        <dbReference type="ARBA" id="ARBA00023125"/>
    </source>
</evidence>
<keyword evidence="6 7" id="KW-0804">Transcription</keyword>
<dbReference type="CDD" id="cd16320">
    <property type="entry name" value="MraZ_N"/>
    <property type="match status" value="1"/>
</dbReference>
<dbReference type="EMBL" id="MHCL01000007">
    <property type="protein sequence ID" value="OGY22017.1"/>
    <property type="molecule type" value="Genomic_DNA"/>
</dbReference>
<dbReference type="InterPro" id="IPR038619">
    <property type="entry name" value="MraZ_sf"/>
</dbReference>
<dbReference type="AlphaFoldDB" id="A0A1G1W3R0"/>
<dbReference type="Proteomes" id="UP000176723">
    <property type="component" value="Unassembled WGS sequence"/>
</dbReference>
<comment type="subcellular location">
    <subcellularLocation>
        <location evidence="7">Cytoplasm</location>
        <location evidence="7">Nucleoid</location>
    </subcellularLocation>
</comment>
<dbReference type="GO" id="GO:0003700">
    <property type="term" value="F:DNA-binding transcription factor activity"/>
    <property type="evidence" value="ECO:0007669"/>
    <property type="project" value="UniProtKB-UniRule"/>
</dbReference>
<dbReference type="STRING" id="1797593.A3A65_03165"/>
<dbReference type="HAMAP" id="MF_01008">
    <property type="entry name" value="MraZ"/>
    <property type="match status" value="1"/>
</dbReference>
<dbReference type="Gene3D" id="3.40.1550.20">
    <property type="entry name" value="Transcriptional regulator MraZ domain"/>
    <property type="match status" value="1"/>
</dbReference>
<dbReference type="SUPFAM" id="SSF89447">
    <property type="entry name" value="AbrB/MazE/MraZ-like"/>
    <property type="match status" value="1"/>
</dbReference>
<gene>
    <name evidence="7" type="primary">mraZ</name>
    <name evidence="9" type="ORF">A3A65_03165</name>
</gene>
<feature type="domain" description="SpoVT-AbrB" evidence="8">
    <location>
        <begin position="76"/>
        <end position="119"/>
    </location>
</feature>
<sequence length="143" mass="16460">MFIGIFYHTLEQKGRLAIPVEFRRQLDKGSVITRGLDGCLFIFPSQQWKRLMKKLRQSPLTQRKARDFQRLMTHQASEVEFDSQGRTLIPGYLREFAGLTGKVVIAGSATRIEIWDQVKYHKYMQGIEEAGEQIAESLAEQGI</sequence>
<dbReference type="GO" id="GO:0000976">
    <property type="term" value="F:transcription cis-regulatory region binding"/>
    <property type="evidence" value="ECO:0007669"/>
    <property type="project" value="TreeGrafter"/>
</dbReference>
<evidence type="ECO:0000259" key="8">
    <source>
        <dbReference type="PROSITE" id="PS51740"/>
    </source>
</evidence>
<dbReference type="PANTHER" id="PTHR34701:SF1">
    <property type="entry name" value="TRANSCRIPTIONAL REGULATOR MRAZ"/>
    <property type="match status" value="1"/>
</dbReference>
<evidence type="ECO:0000256" key="7">
    <source>
        <dbReference type="HAMAP-Rule" id="MF_01008"/>
    </source>
</evidence>
<keyword evidence="4 7" id="KW-0805">Transcription regulation</keyword>
<dbReference type="InterPro" id="IPR035642">
    <property type="entry name" value="MraZ_N"/>
</dbReference>
<evidence type="ECO:0000256" key="3">
    <source>
        <dbReference type="ARBA" id="ARBA00022737"/>
    </source>
</evidence>
<protein>
    <recommendedName>
        <fullName evidence="1 7">Transcriptional regulator MraZ</fullName>
    </recommendedName>
</protein>
<reference evidence="9 10" key="1">
    <citation type="journal article" date="2016" name="Nat. Commun.">
        <title>Thousands of microbial genomes shed light on interconnected biogeochemical processes in an aquifer system.</title>
        <authorList>
            <person name="Anantharaman K."/>
            <person name="Brown C.T."/>
            <person name="Hug L.A."/>
            <person name="Sharon I."/>
            <person name="Castelle C.J."/>
            <person name="Probst A.J."/>
            <person name="Thomas B.C."/>
            <person name="Singh A."/>
            <person name="Wilkins M.J."/>
            <person name="Karaoz U."/>
            <person name="Brodie E.L."/>
            <person name="Williams K.H."/>
            <person name="Hubbard S.S."/>
            <person name="Banfield J.F."/>
        </authorList>
    </citation>
    <scope>NUCLEOTIDE SEQUENCE [LARGE SCALE GENOMIC DNA]</scope>
</reference>
<dbReference type="GO" id="GO:0009295">
    <property type="term" value="C:nucleoid"/>
    <property type="evidence" value="ECO:0007669"/>
    <property type="project" value="UniProtKB-SubCell"/>
</dbReference>
<proteinExistence type="inferred from homology"/>
<feature type="domain" description="SpoVT-AbrB" evidence="8">
    <location>
        <begin position="5"/>
        <end position="47"/>
    </location>
</feature>
<evidence type="ECO:0000313" key="10">
    <source>
        <dbReference type="Proteomes" id="UP000176723"/>
    </source>
</evidence>
<organism evidence="9 10">
    <name type="scientific">Candidatus Chisholmbacteria bacterium RIFCSPLOWO2_01_FULL_49_14</name>
    <dbReference type="NCBI Taxonomy" id="1797593"/>
    <lineage>
        <taxon>Bacteria</taxon>
        <taxon>Candidatus Chisholmiibacteriota</taxon>
    </lineage>
</organism>
<dbReference type="GO" id="GO:2000143">
    <property type="term" value="P:negative regulation of DNA-templated transcription initiation"/>
    <property type="evidence" value="ECO:0007669"/>
    <property type="project" value="TreeGrafter"/>
</dbReference>
<comment type="similarity">
    <text evidence="7">Belongs to the MraZ family.</text>
</comment>
<dbReference type="GO" id="GO:0005737">
    <property type="term" value="C:cytoplasm"/>
    <property type="evidence" value="ECO:0007669"/>
    <property type="project" value="UniProtKB-UniRule"/>
</dbReference>
<keyword evidence="3" id="KW-0677">Repeat</keyword>
<evidence type="ECO:0000313" key="9">
    <source>
        <dbReference type="EMBL" id="OGY22017.1"/>
    </source>
</evidence>
<dbReference type="InterPro" id="IPR003444">
    <property type="entry name" value="MraZ"/>
</dbReference>
<dbReference type="InterPro" id="IPR035644">
    <property type="entry name" value="MraZ_C"/>
</dbReference>
<accession>A0A1G1W3R0</accession>
<keyword evidence="2 7" id="KW-0963">Cytoplasm</keyword>
<dbReference type="NCBIfam" id="TIGR00242">
    <property type="entry name" value="division/cell wall cluster transcriptional repressor MraZ"/>
    <property type="match status" value="1"/>
</dbReference>
<dbReference type="InterPro" id="IPR020603">
    <property type="entry name" value="MraZ_dom"/>
</dbReference>
<dbReference type="CDD" id="cd16321">
    <property type="entry name" value="MraZ_C"/>
    <property type="match status" value="1"/>
</dbReference>
<evidence type="ECO:0000256" key="6">
    <source>
        <dbReference type="ARBA" id="ARBA00023163"/>
    </source>
</evidence>
<evidence type="ECO:0000256" key="1">
    <source>
        <dbReference type="ARBA" id="ARBA00013860"/>
    </source>
</evidence>
<keyword evidence="5 7" id="KW-0238">DNA-binding</keyword>
<dbReference type="InterPro" id="IPR007159">
    <property type="entry name" value="SpoVT-AbrB_dom"/>
</dbReference>
<name>A0A1G1W3R0_9BACT</name>
<dbReference type="Pfam" id="PF02381">
    <property type="entry name" value="MraZ"/>
    <property type="match status" value="2"/>
</dbReference>
<evidence type="ECO:0000256" key="4">
    <source>
        <dbReference type="ARBA" id="ARBA00023015"/>
    </source>
</evidence>
<dbReference type="PROSITE" id="PS51740">
    <property type="entry name" value="SPOVT_ABRB"/>
    <property type="match status" value="2"/>
</dbReference>
<dbReference type="PANTHER" id="PTHR34701">
    <property type="entry name" value="TRANSCRIPTIONAL REGULATOR MRAZ"/>
    <property type="match status" value="1"/>
</dbReference>
<comment type="caution">
    <text evidence="9">The sequence shown here is derived from an EMBL/GenBank/DDBJ whole genome shotgun (WGS) entry which is preliminary data.</text>
</comment>
<evidence type="ECO:0000256" key="2">
    <source>
        <dbReference type="ARBA" id="ARBA00022490"/>
    </source>
</evidence>